<proteinExistence type="predicted"/>
<evidence type="ECO:0000256" key="1">
    <source>
        <dbReference type="SAM" id="SignalP"/>
    </source>
</evidence>
<gene>
    <name evidence="2" type="ORF">MACH26_00560</name>
</gene>
<feature type="chain" id="PRO_5041396021" description="Capsule assembly protein Wzi" evidence="1">
    <location>
        <begin position="19"/>
        <end position="464"/>
    </location>
</feature>
<evidence type="ECO:0000313" key="3">
    <source>
        <dbReference type="Proteomes" id="UP001333710"/>
    </source>
</evidence>
<dbReference type="InterPro" id="IPR038636">
    <property type="entry name" value="Wzi_sf"/>
</dbReference>
<keyword evidence="1" id="KW-0732">Signal</keyword>
<dbReference type="Pfam" id="PF14052">
    <property type="entry name" value="Caps_assemb_Wzi"/>
    <property type="match status" value="1"/>
</dbReference>
<dbReference type="Proteomes" id="UP001333710">
    <property type="component" value="Chromosome"/>
</dbReference>
<reference evidence="2" key="1">
    <citation type="submission" date="2023-01" db="EMBL/GenBank/DDBJ databases">
        <title>Complete genome sequence of Planctobacterium marinum strain Dej080120_11.</title>
        <authorList>
            <person name="Ueki S."/>
            <person name="Maruyama F."/>
        </authorList>
    </citation>
    <scope>NUCLEOTIDE SEQUENCE</scope>
    <source>
        <strain evidence="2">Dej080120_11</strain>
    </source>
</reference>
<dbReference type="AlphaFoldDB" id="A0AA48KSN2"/>
<protein>
    <recommendedName>
        <fullName evidence="4">Capsule assembly protein Wzi</fullName>
    </recommendedName>
</protein>
<evidence type="ECO:0008006" key="4">
    <source>
        <dbReference type="Google" id="ProtNLM"/>
    </source>
</evidence>
<sequence>MKRFIWICLLSLPVKTLANGVSPYLPINLAPEVELQIEKLMAMTGDTPLSRPYKATEVLVRLEAIKDYHPILYNRLSAYLKRYTQEIANTHRAVTLSTSDDNTRSLENNRGVKHTSSFEISAAGHVFYNPYIFLSVGANYSDEGGRAATNTHLSMGNEYLQMDIGFRDHWLSPMQDSAMLLSTHAENPPSVTFSNTTGITDFNLRYEVFYAKYDEETDVLSQGKITQGKPEMTGMHISLSPFERFSVGFTRTYYYGGGLRDNDLSLGFKGLFTPSSLEDTRQDNNEQGYGQTAVSAKWNMGLEIPLSVYAEFAQYQRDSLSAEDDSGHAISAGFYAPVLFETMSLRYEITSREAGWYESSFYPQGLRNKNVLMGHWSADEFTAGLSPEALTHHIMMDWELWDAQQLAVKLTHQSIEDTAGLSDTFQLNARYSIATEYGFFGIDGTFGKDATGDNYNRLSAFYRW</sequence>
<dbReference type="RefSeq" id="WP_338290312.1">
    <property type="nucleotide sequence ID" value="NZ_AP027272.1"/>
</dbReference>
<organism evidence="2 3">
    <name type="scientific">Planctobacterium marinum</name>
    <dbReference type="NCBI Taxonomy" id="1631968"/>
    <lineage>
        <taxon>Bacteria</taxon>
        <taxon>Pseudomonadati</taxon>
        <taxon>Pseudomonadota</taxon>
        <taxon>Gammaproteobacteria</taxon>
        <taxon>Alteromonadales</taxon>
        <taxon>Alteromonadaceae</taxon>
        <taxon>Planctobacterium</taxon>
    </lineage>
</organism>
<name>A0AA48KSN2_9ALTE</name>
<dbReference type="KEGG" id="pmaw:MACH26_00560"/>
<dbReference type="EMBL" id="AP027272">
    <property type="protein sequence ID" value="BDX04535.1"/>
    <property type="molecule type" value="Genomic_DNA"/>
</dbReference>
<dbReference type="Gene3D" id="2.40.160.130">
    <property type="entry name" value="Capsule assembly protein Wzi"/>
    <property type="match status" value="1"/>
</dbReference>
<dbReference type="InterPro" id="IPR026950">
    <property type="entry name" value="Caps_assemb_Wzi"/>
</dbReference>
<feature type="signal peptide" evidence="1">
    <location>
        <begin position="1"/>
        <end position="18"/>
    </location>
</feature>
<accession>A0AA48KSN2</accession>
<keyword evidence="3" id="KW-1185">Reference proteome</keyword>
<evidence type="ECO:0000313" key="2">
    <source>
        <dbReference type="EMBL" id="BDX04535.1"/>
    </source>
</evidence>